<proteinExistence type="predicted"/>
<dbReference type="Gene3D" id="1.25.10.10">
    <property type="entry name" value="Leucine-rich Repeat Variant"/>
    <property type="match status" value="1"/>
</dbReference>
<dbReference type="InterPro" id="IPR016024">
    <property type="entry name" value="ARM-type_fold"/>
</dbReference>
<dbReference type="Pfam" id="PF24573">
    <property type="entry name" value="HEAT_DAAF5"/>
    <property type="match status" value="1"/>
</dbReference>
<feature type="compositionally biased region" description="Basic and acidic residues" evidence="1">
    <location>
        <begin position="885"/>
        <end position="894"/>
    </location>
</feature>
<feature type="domain" description="Dynein axonemal assembly factor 5 HEAT-repeat" evidence="2">
    <location>
        <begin position="521"/>
        <end position="732"/>
    </location>
</feature>
<dbReference type="PANTHER" id="PTHR16216:SF2">
    <property type="entry name" value="DYNEIN AXONEMAL ASSEMBLY FACTOR 5"/>
    <property type="match status" value="1"/>
</dbReference>
<feature type="compositionally biased region" description="Polar residues" evidence="1">
    <location>
        <begin position="896"/>
        <end position="905"/>
    </location>
</feature>
<dbReference type="Proteomes" id="UP000095192">
    <property type="component" value="Unassembled WGS sequence"/>
</dbReference>
<protein>
    <submittedName>
        <fullName evidence="4">Uncharacterized protein</fullName>
    </submittedName>
</protein>
<feature type="domain" description="Dynein axonemal assembly factor 5 TPR repeats" evidence="3">
    <location>
        <begin position="356"/>
        <end position="439"/>
    </location>
</feature>
<dbReference type="PANTHER" id="PTHR16216">
    <property type="entry name" value="DYNEIN ASSEMBLY FACTOR 5, AXONEMAL"/>
    <property type="match status" value="1"/>
</dbReference>
<feature type="region of interest" description="Disordered" evidence="1">
    <location>
        <begin position="877"/>
        <end position="912"/>
    </location>
</feature>
<evidence type="ECO:0000259" key="3">
    <source>
        <dbReference type="Pfam" id="PF25757"/>
    </source>
</evidence>
<dbReference type="InterPro" id="IPR011989">
    <property type="entry name" value="ARM-like"/>
</dbReference>
<dbReference type="InParanoid" id="A0A1D3D3R7"/>
<reference evidence="4 5" key="1">
    <citation type="journal article" date="2016" name="BMC Genomics">
        <title>Comparative genomics reveals Cyclospora cayetanensis possesses coccidia-like metabolism and invasion components but unique surface antigens.</title>
        <authorList>
            <person name="Liu S."/>
            <person name="Wang L."/>
            <person name="Zheng H."/>
            <person name="Xu Z."/>
            <person name="Roellig D.M."/>
            <person name="Li N."/>
            <person name="Frace M.A."/>
            <person name="Tang K."/>
            <person name="Arrowood M.J."/>
            <person name="Moss D.M."/>
            <person name="Zhang L."/>
            <person name="Feng Y."/>
            <person name="Xiao L."/>
        </authorList>
    </citation>
    <scope>NUCLEOTIDE SEQUENCE [LARGE SCALE GENOMIC DNA]</scope>
    <source>
        <strain evidence="4 5">CHN_HEN01</strain>
    </source>
</reference>
<accession>A0A1D3D3R7</accession>
<evidence type="ECO:0000313" key="5">
    <source>
        <dbReference type="Proteomes" id="UP000095192"/>
    </source>
</evidence>
<evidence type="ECO:0000256" key="1">
    <source>
        <dbReference type="SAM" id="MobiDB-lite"/>
    </source>
</evidence>
<dbReference type="InterPro" id="IPR052623">
    <property type="entry name" value="DAAF5"/>
</dbReference>
<organism evidence="4 5">
    <name type="scientific">Cyclospora cayetanensis</name>
    <dbReference type="NCBI Taxonomy" id="88456"/>
    <lineage>
        <taxon>Eukaryota</taxon>
        <taxon>Sar</taxon>
        <taxon>Alveolata</taxon>
        <taxon>Apicomplexa</taxon>
        <taxon>Conoidasida</taxon>
        <taxon>Coccidia</taxon>
        <taxon>Eucoccidiorida</taxon>
        <taxon>Eimeriorina</taxon>
        <taxon>Eimeriidae</taxon>
        <taxon>Cyclospora</taxon>
    </lineage>
</organism>
<dbReference type="VEuPathDB" id="ToxoDB:cyc_01869"/>
<evidence type="ECO:0000313" key="4">
    <source>
        <dbReference type="EMBL" id="OEH78085.1"/>
    </source>
</evidence>
<gene>
    <name evidence="4" type="ORF">cyc_01869</name>
</gene>
<dbReference type="InterPro" id="IPR057978">
    <property type="entry name" value="TPR_DAAF5"/>
</dbReference>
<comment type="caution">
    <text evidence="4">The sequence shown here is derived from an EMBL/GenBank/DDBJ whole genome shotgun (WGS) entry which is preliminary data.</text>
</comment>
<dbReference type="VEuPathDB" id="ToxoDB:LOC34618800"/>
<feature type="domain" description="Dynein axonemal assembly factor 5 TPR repeats" evidence="3">
    <location>
        <begin position="223"/>
        <end position="338"/>
    </location>
</feature>
<sequence>MDPADGNWSEFNKSASVLRDTPSDGRPSLSRFQYPKVRRPWHSQSKPKNLQNLKCFGAVESEKHVYQTGKAKVEIDLACTDEAKHGKPAYTLESWQSLASTVLQQANTLKEDSSNTKRHKCLSMLKDIFIEAPVPRAFYNRAFPLLIDSLLLCLSDPTEAARHTAACLLCKFLNEITDVDSHLRNVLRALVPRFGSEDIDGVAHLPPIMRPAPEYKPLQLTPVEKSEDVRQELLQVLLAVLDRSSDESAWNYLDMVTGLLRAGAMDLCPTIKLVALQAIAEFCDRHQHMLLHFTEPLSRSILSCLVHQHAKIRMGALRTLTHVLRCGLYKYTCEIVQMLSGWRDPNFVPIKALYEVTTIRNYFAELLSDHSPVVRMFFFEILTWWLLEFDDKADYESWLFPYLLSGLFDPFRPIQQLVFVLLERLGRHYEATHEKELREIKQLGAPEPWSYEGKVLLAFPLGGYLDTAEARDKMEETNQFISFVGSYSQRLRKLGFEGYSLSSSAIEKFLAAGEALIGNPPRPCLGSRMMVRTYFRRYAKALFERVEDFKEVTHAISARLLVVSLAYIEEAAVEWLDDCLRICSHVLSAQHRHSKEAVKTYSMAVRLLGVFIDPENYWDIVKVALEEHSLDDPGQQIGMIGLLDLLLEGTFMALQNAYDSTLGLGRLGPIVPKITDTLARTYLLQEQFANFAAESVRKVVKTLLSGIVRQKEAIPEATWQNIFSTVCSVTALTNGLDDEERAIIPADLQELLEKVAKYNLTTSSIVPGTPNERIIWIYADVSTRLPPTNLASLIAYIKCLPDERILEEESFYILREKLQQLSAATHSKATRCLAIRTALRLARRLVLMAPSSGNILHNRDQSVEVQSSLRTSSIVCEQQESGSQRTKELAEMRTVEPNQEQSMESSGPLARRKTPTQAAAEVLSYIVLSQLRDNRSVEDLGDTLQAITDFVTLLQSETSATCSALQETLARSGLAEDMGWLLQETRLHTKLFCVASEAYAHKCAATYPGKTPAMILEDMPLEKRRELRLSAISAASALKDQAVLLLRLSLGSVTKEVETLKRIISNAIVALHPPAKLQRLSAGKAYESLDEYGSPTRQLTAHDTFDQFGTRLSGLKENRPGGRKDASAAGGDCTDLHCSSWLPYQTQSPWFLFQIASCLVDAVVDGIASNIGVFSETELTNSADERSQDRRLPLLTMPRAWRLPLYSHLHLHAARNFLLEILTESEIFQAVDSCVRHIVEMQNTTSEVSPFMNESVEEGSTLQTEATQNLKAILKMAQKQIISVPAGVQKEQARHALIHVILLLKCLCPAALEKCLREYEASRHFRRHELLTQLLHGPSPVFSGFVNVTRDAKISGVNE</sequence>
<evidence type="ECO:0000259" key="2">
    <source>
        <dbReference type="Pfam" id="PF24573"/>
    </source>
</evidence>
<dbReference type="InterPro" id="IPR056497">
    <property type="entry name" value="HEAT_DAAF5"/>
</dbReference>
<dbReference type="EMBL" id="JROU02000857">
    <property type="protein sequence ID" value="OEH78085.1"/>
    <property type="molecule type" value="Genomic_DNA"/>
</dbReference>
<keyword evidence="5" id="KW-1185">Reference proteome</keyword>
<feature type="region of interest" description="Disordered" evidence="1">
    <location>
        <begin position="1"/>
        <end position="45"/>
    </location>
</feature>
<dbReference type="Pfam" id="PF25757">
    <property type="entry name" value="TPR_DNAAF5"/>
    <property type="match status" value="2"/>
</dbReference>
<name>A0A1D3D3R7_9EIME</name>
<dbReference type="SUPFAM" id="SSF48371">
    <property type="entry name" value="ARM repeat"/>
    <property type="match status" value="1"/>
</dbReference>